<evidence type="ECO:0000259" key="3">
    <source>
        <dbReference type="PROSITE" id="PS51462"/>
    </source>
</evidence>
<dbReference type="Gene3D" id="3.90.79.10">
    <property type="entry name" value="Nucleoside Triphosphate Pyrophosphohydrolase"/>
    <property type="match status" value="1"/>
</dbReference>
<dbReference type="InterPro" id="IPR000086">
    <property type="entry name" value="NUDIX_hydrolase_dom"/>
</dbReference>
<dbReference type="RefSeq" id="WP_108952693.1">
    <property type="nucleotide sequence ID" value="NZ_BEVZ01000002.1"/>
</dbReference>
<organism evidence="4 5">
    <name type="scientific">Streptomyces fragilis</name>
    <dbReference type="NCBI Taxonomy" id="67301"/>
    <lineage>
        <taxon>Bacteria</taxon>
        <taxon>Bacillati</taxon>
        <taxon>Actinomycetota</taxon>
        <taxon>Actinomycetes</taxon>
        <taxon>Kitasatosporales</taxon>
        <taxon>Streptomycetaceae</taxon>
        <taxon>Streptomyces</taxon>
    </lineage>
</organism>
<evidence type="ECO:0000313" key="5">
    <source>
        <dbReference type="Proteomes" id="UP001550850"/>
    </source>
</evidence>
<keyword evidence="2" id="KW-0378">Hydrolase</keyword>
<dbReference type="Proteomes" id="UP001550850">
    <property type="component" value="Unassembled WGS sequence"/>
</dbReference>
<name>A0ABV2YC66_9ACTN</name>
<evidence type="ECO:0000256" key="1">
    <source>
        <dbReference type="ARBA" id="ARBA00001946"/>
    </source>
</evidence>
<comment type="cofactor">
    <cofactor evidence="1">
        <name>Mg(2+)</name>
        <dbReference type="ChEBI" id="CHEBI:18420"/>
    </cofactor>
</comment>
<proteinExistence type="predicted"/>
<protein>
    <submittedName>
        <fullName evidence="4">NUDIX domain-containing protein</fullName>
    </submittedName>
</protein>
<dbReference type="EMBL" id="JBEZUR010000003">
    <property type="protein sequence ID" value="MEU3553323.1"/>
    <property type="molecule type" value="Genomic_DNA"/>
</dbReference>
<accession>A0ABV2YC66</accession>
<dbReference type="SUPFAM" id="SSF55811">
    <property type="entry name" value="Nudix"/>
    <property type="match status" value="1"/>
</dbReference>
<dbReference type="PANTHER" id="PTHR43046">
    <property type="entry name" value="GDP-MANNOSE MANNOSYL HYDROLASE"/>
    <property type="match status" value="1"/>
</dbReference>
<dbReference type="PROSITE" id="PS51462">
    <property type="entry name" value="NUDIX"/>
    <property type="match status" value="1"/>
</dbReference>
<dbReference type="PANTHER" id="PTHR43046:SF14">
    <property type="entry name" value="MUTT_NUDIX FAMILY PROTEIN"/>
    <property type="match status" value="1"/>
</dbReference>
<dbReference type="PROSITE" id="PS00893">
    <property type="entry name" value="NUDIX_BOX"/>
    <property type="match status" value="1"/>
</dbReference>
<keyword evidence="5" id="KW-1185">Reference proteome</keyword>
<comment type="caution">
    <text evidence="4">The sequence shown here is derived from an EMBL/GenBank/DDBJ whole genome shotgun (WGS) entry which is preliminary data.</text>
</comment>
<gene>
    <name evidence="4" type="ORF">AB0E65_03635</name>
</gene>
<reference evidence="4 5" key="1">
    <citation type="submission" date="2024-06" db="EMBL/GenBank/DDBJ databases">
        <title>The Natural Products Discovery Center: Release of the First 8490 Sequenced Strains for Exploring Actinobacteria Biosynthetic Diversity.</title>
        <authorList>
            <person name="Kalkreuter E."/>
            <person name="Kautsar S.A."/>
            <person name="Yang D."/>
            <person name="Bader C.D."/>
            <person name="Teijaro C.N."/>
            <person name="Fluegel L."/>
            <person name="Davis C.M."/>
            <person name="Simpson J.R."/>
            <person name="Lauterbach L."/>
            <person name="Steele A.D."/>
            <person name="Gui C."/>
            <person name="Meng S."/>
            <person name="Li G."/>
            <person name="Viehrig K."/>
            <person name="Ye F."/>
            <person name="Su P."/>
            <person name="Kiefer A.F."/>
            <person name="Nichols A."/>
            <person name="Cepeda A.J."/>
            <person name="Yan W."/>
            <person name="Fan B."/>
            <person name="Jiang Y."/>
            <person name="Adhikari A."/>
            <person name="Zheng C.-J."/>
            <person name="Schuster L."/>
            <person name="Cowan T.M."/>
            <person name="Smanski M.J."/>
            <person name="Chevrette M.G."/>
            <person name="De Carvalho L.P.S."/>
            <person name="Shen B."/>
        </authorList>
    </citation>
    <scope>NUCLEOTIDE SEQUENCE [LARGE SCALE GENOMIC DNA]</scope>
    <source>
        <strain evidence="4 5">NPDC038104</strain>
    </source>
</reference>
<feature type="domain" description="Nudix hydrolase" evidence="3">
    <location>
        <begin position="4"/>
        <end position="137"/>
    </location>
</feature>
<evidence type="ECO:0000313" key="4">
    <source>
        <dbReference type="EMBL" id="MEU3553323.1"/>
    </source>
</evidence>
<dbReference type="InterPro" id="IPR015797">
    <property type="entry name" value="NUDIX_hydrolase-like_dom_sf"/>
</dbReference>
<dbReference type="CDD" id="cd04683">
    <property type="entry name" value="NUDIX_Hydrolase"/>
    <property type="match status" value="1"/>
</dbReference>
<evidence type="ECO:0000256" key="2">
    <source>
        <dbReference type="ARBA" id="ARBA00022801"/>
    </source>
</evidence>
<dbReference type="InterPro" id="IPR020084">
    <property type="entry name" value="NUDIX_hydrolase_CS"/>
</dbReference>
<dbReference type="Pfam" id="PF00293">
    <property type="entry name" value="NUDIX"/>
    <property type="match status" value="1"/>
</dbReference>
<sequence length="146" mass="16634">MSDRYKSCVDLHLVLRDDQGRVLLGERRNTGYMDGAFHFIAGHLEDGEPASRGVLREALEEAGISIAPEDIRLVHVMHHYTNSGRMALFYEPTRWSGEITNLEEDKCAGWQWFATDALPEMIPYAAEALAHIDKGVFESERGWEQR</sequence>